<evidence type="ECO:0000313" key="4">
    <source>
        <dbReference type="EMBL" id="WHY84655.1"/>
    </source>
</evidence>
<evidence type="ECO:0000256" key="1">
    <source>
        <dbReference type="ARBA" id="ARBA00022679"/>
    </source>
</evidence>
<evidence type="ECO:0000256" key="2">
    <source>
        <dbReference type="ARBA" id="ARBA00023315"/>
    </source>
</evidence>
<keyword evidence="1" id="KW-0808">Transferase</keyword>
<dbReference type="InterPro" id="IPR051016">
    <property type="entry name" value="Diverse_Substrate_AcTransf"/>
</dbReference>
<dbReference type="SUPFAM" id="SSF55729">
    <property type="entry name" value="Acyl-CoA N-acyltransferases (Nat)"/>
    <property type="match status" value="1"/>
</dbReference>
<dbReference type="CDD" id="cd04301">
    <property type="entry name" value="NAT_SF"/>
    <property type="match status" value="1"/>
</dbReference>
<reference evidence="4" key="1">
    <citation type="submission" date="2023-05" db="EMBL/GenBank/DDBJ databases">
        <title>Comparative genomics of Bacillaceae isolates and their secondary metabolite potential.</title>
        <authorList>
            <person name="Song L."/>
            <person name="Nielsen L.J."/>
            <person name="Mohite O."/>
            <person name="Xu X."/>
            <person name="Weber T."/>
            <person name="Kovacs A.T."/>
        </authorList>
    </citation>
    <scope>NUCLEOTIDE SEQUENCE</scope>
    <source>
        <strain evidence="4">XLM17</strain>
    </source>
</reference>
<dbReference type="PANTHER" id="PTHR10545:SF29">
    <property type="entry name" value="GH14572P-RELATED"/>
    <property type="match status" value="1"/>
</dbReference>
<keyword evidence="5" id="KW-1185">Reference proteome</keyword>
<dbReference type="InterPro" id="IPR000182">
    <property type="entry name" value="GNAT_dom"/>
</dbReference>
<accession>A0AA95MML3</accession>
<proteinExistence type="predicted"/>
<dbReference type="AlphaFoldDB" id="A0AA95MML3"/>
<organism evidence="4 5">
    <name type="scientific">Neobacillus novalis</name>
    <dbReference type="NCBI Taxonomy" id="220687"/>
    <lineage>
        <taxon>Bacteria</taxon>
        <taxon>Bacillati</taxon>
        <taxon>Bacillota</taxon>
        <taxon>Bacilli</taxon>
        <taxon>Bacillales</taxon>
        <taxon>Bacillaceae</taxon>
        <taxon>Neobacillus</taxon>
    </lineage>
</organism>
<keyword evidence="2" id="KW-0012">Acyltransferase</keyword>
<gene>
    <name evidence="4" type="ORF">QNH39_18635</name>
</gene>
<dbReference type="PROSITE" id="PS51186">
    <property type="entry name" value="GNAT"/>
    <property type="match status" value="1"/>
</dbReference>
<dbReference type="InterPro" id="IPR016181">
    <property type="entry name" value="Acyl_CoA_acyltransferase"/>
</dbReference>
<dbReference type="EMBL" id="CP126114">
    <property type="protein sequence ID" value="WHY84655.1"/>
    <property type="molecule type" value="Genomic_DNA"/>
</dbReference>
<dbReference type="KEGG" id="nnv:QNH39_18635"/>
<dbReference type="Pfam" id="PF00583">
    <property type="entry name" value="Acetyltransf_1"/>
    <property type="match status" value="1"/>
</dbReference>
<feature type="domain" description="N-acetyltransferase" evidence="3">
    <location>
        <begin position="3"/>
        <end position="158"/>
    </location>
</feature>
<evidence type="ECO:0000259" key="3">
    <source>
        <dbReference type="PROSITE" id="PS51186"/>
    </source>
</evidence>
<dbReference type="PANTHER" id="PTHR10545">
    <property type="entry name" value="DIAMINE N-ACETYLTRANSFERASE"/>
    <property type="match status" value="1"/>
</dbReference>
<dbReference type="Gene3D" id="3.40.630.30">
    <property type="match status" value="1"/>
</dbReference>
<dbReference type="RefSeq" id="WP_066089915.1">
    <property type="nucleotide sequence ID" value="NZ_CP126114.1"/>
</dbReference>
<dbReference type="Proteomes" id="UP001178288">
    <property type="component" value="Chromosome"/>
</dbReference>
<sequence>MDYEIRVASLNHFEKIKPIHKEVHDLHVKGRPDKYNPTNNTLDFNYFKSLVDDKDSIIYIIENDVKIIAFTFLRKYQTAHRETVVKKEYVFMEDLGVTEKFRGEGLGKLLFNKALEFTKEVGATSLELGVWEFNEQAIKFYEAMGMKTQARKMEIKLL</sequence>
<name>A0AA95MML3_9BACI</name>
<evidence type="ECO:0000313" key="5">
    <source>
        <dbReference type="Proteomes" id="UP001178288"/>
    </source>
</evidence>
<protein>
    <submittedName>
        <fullName evidence="4">GNAT family N-acetyltransferase</fullName>
    </submittedName>
</protein>
<dbReference type="GO" id="GO:0008080">
    <property type="term" value="F:N-acetyltransferase activity"/>
    <property type="evidence" value="ECO:0007669"/>
    <property type="project" value="UniProtKB-ARBA"/>
</dbReference>